<evidence type="ECO:0000313" key="5">
    <source>
        <dbReference type="Proteomes" id="UP000261811"/>
    </source>
</evidence>
<proteinExistence type="predicted"/>
<accession>A0A372JFG5</accession>
<dbReference type="InterPro" id="IPR035911">
    <property type="entry name" value="MurE/MurF_N"/>
</dbReference>
<dbReference type="SUPFAM" id="SSF63418">
    <property type="entry name" value="MurE/MurF N-terminal domain"/>
    <property type="match status" value="1"/>
</dbReference>
<evidence type="ECO:0000256" key="1">
    <source>
        <dbReference type="ARBA" id="ARBA00022618"/>
    </source>
</evidence>
<organism evidence="4 5">
    <name type="scientific">Actinomadura logoneensis</name>
    <dbReference type="NCBI Taxonomy" id="2293572"/>
    <lineage>
        <taxon>Bacteria</taxon>
        <taxon>Bacillati</taxon>
        <taxon>Actinomycetota</taxon>
        <taxon>Actinomycetes</taxon>
        <taxon>Streptosporangiales</taxon>
        <taxon>Thermomonosporaceae</taxon>
        <taxon>Actinomadura</taxon>
    </lineage>
</organism>
<keyword evidence="4" id="KW-0436">Ligase</keyword>
<dbReference type="InterPro" id="IPR000713">
    <property type="entry name" value="Mur_ligase_N"/>
</dbReference>
<feature type="domain" description="Mur ligase N-terminal catalytic" evidence="3">
    <location>
        <begin position="33"/>
        <end position="62"/>
    </location>
</feature>
<dbReference type="EMBL" id="QURH01000747">
    <property type="protein sequence ID" value="RFU38639.1"/>
    <property type="molecule type" value="Genomic_DNA"/>
</dbReference>
<keyword evidence="5" id="KW-1185">Reference proteome</keyword>
<dbReference type="Proteomes" id="UP000261811">
    <property type="component" value="Unassembled WGS sequence"/>
</dbReference>
<sequence length="63" mass="6367">MIPLPLSRIAELTRGAVTGLPPDGPEPVVRGPVVIDSREAGPGALFAALPGERADGHDFAPAA</sequence>
<keyword evidence="1" id="KW-0132">Cell division</keyword>
<evidence type="ECO:0000259" key="3">
    <source>
        <dbReference type="Pfam" id="PF01225"/>
    </source>
</evidence>
<reference evidence="4 5" key="1">
    <citation type="submission" date="2018-08" db="EMBL/GenBank/DDBJ databases">
        <title>Actinomadura jelena sp. nov., a novel Actinomycete isolated from soil in Chad.</title>
        <authorList>
            <person name="Shi L."/>
        </authorList>
    </citation>
    <scope>NUCLEOTIDE SEQUENCE [LARGE SCALE GENOMIC DNA]</scope>
    <source>
        <strain evidence="4 5">NEAU-G17</strain>
    </source>
</reference>
<keyword evidence="2" id="KW-0131">Cell cycle</keyword>
<dbReference type="RefSeq" id="WP_235834589.1">
    <property type="nucleotide sequence ID" value="NZ_QURH01000747.1"/>
</dbReference>
<gene>
    <name evidence="4" type="ORF">DZF91_26630</name>
</gene>
<evidence type="ECO:0000256" key="2">
    <source>
        <dbReference type="ARBA" id="ARBA00023306"/>
    </source>
</evidence>
<dbReference type="Gene3D" id="3.40.1390.10">
    <property type="entry name" value="MurE/MurF, N-terminal domain"/>
    <property type="match status" value="1"/>
</dbReference>
<protein>
    <submittedName>
        <fullName evidence="4">UDP-N-acetylmuramoyl-tripeptide--D-alanyl-D-alanine ligase</fullName>
    </submittedName>
</protein>
<dbReference type="Pfam" id="PF01225">
    <property type="entry name" value="Mur_ligase"/>
    <property type="match status" value="1"/>
</dbReference>
<dbReference type="GO" id="GO:0051301">
    <property type="term" value="P:cell division"/>
    <property type="evidence" value="ECO:0007669"/>
    <property type="project" value="UniProtKB-KW"/>
</dbReference>
<feature type="non-terminal residue" evidence="4">
    <location>
        <position position="63"/>
    </location>
</feature>
<comment type="caution">
    <text evidence="4">The sequence shown here is derived from an EMBL/GenBank/DDBJ whole genome shotgun (WGS) entry which is preliminary data.</text>
</comment>
<dbReference type="AlphaFoldDB" id="A0A372JFG5"/>
<evidence type="ECO:0000313" key="4">
    <source>
        <dbReference type="EMBL" id="RFU38639.1"/>
    </source>
</evidence>
<dbReference type="GO" id="GO:0016881">
    <property type="term" value="F:acid-amino acid ligase activity"/>
    <property type="evidence" value="ECO:0007669"/>
    <property type="project" value="InterPro"/>
</dbReference>
<name>A0A372JFG5_9ACTN</name>